<dbReference type="InterPro" id="IPR052255">
    <property type="entry name" value="RNA_pol_II_subunit5-mediator"/>
</dbReference>
<evidence type="ECO:0000313" key="4">
    <source>
        <dbReference type="Proteomes" id="UP001302812"/>
    </source>
</evidence>
<dbReference type="GO" id="GO:0000122">
    <property type="term" value="P:negative regulation of transcription by RNA polymerase II"/>
    <property type="evidence" value="ECO:0007669"/>
    <property type="project" value="TreeGrafter"/>
</dbReference>
<dbReference type="Pfam" id="PF12927">
    <property type="entry name" value="DUF3835"/>
    <property type="match status" value="2"/>
</dbReference>
<feature type="compositionally biased region" description="Pro residues" evidence="1">
    <location>
        <begin position="476"/>
        <end position="488"/>
    </location>
</feature>
<comment type="caution">
    <text evidence="3">The sequence shown here is derived from an EMBL/GenBank/DDBJ whole genome shotgun (WGS) entry which is preliminary data.</text>
</comment>
<feature type="domain" description="DUF3835" evidence="2">
    <location>
        <begin position="444"/>
        <end position="470"/>
    </location>
</feature>
<evidence type="ECO:0000313" key="3">
    <source>
        <dbReference type="EMBL" id="KAK4110423.1"/>
    </source>
</evidence>
<feature type="region of interest" description="Disordered" evidence="1">
    <location>
        <begin position="448"/>
        <end position="512"/>
    </location>
</feature>
<sequence length="596" mass="66149">MSQQKDHLSDLDRHVHLLESKVNQLRASLTHWQQWYLEYSALKEEVEQLPKDTPPHEGLRRIRRDFDGKLLTKKEVNEILGKNDLRDPEHVLGVLSRRMDYVEQNINSLTKLVETQENKLAAANVVAQPDAGTDEETGLPLTDIVEELDENDNVVNFRLQSSGDVQPKVVEALKKAGINDIPETEADLPQSQETLAINADEDRVGNDQGVGSAKESPPYVERPNVKKTVSFAEDTKPGHDASETHNSGAAQTLERLMQKAKEQESMDMSSAVIPDNESPEERQLRRDMLEYSMSEIGPVVAELQLEDNYSDDDDSAWDDSDAVGDENEEDDDDSEDELGRSKRSVITPDYIKRMQELEKRMGVQSAFTVGRSETQPKKADQGIGRIAIVGNSSSPDAPPTAAPRQKKSVSFASKLDIAPDLVSQPTPSEALKKTQQEEFFGDVVEKITEEELPEVPEEPPKRVSRFKKERAGSSPLPAPATPYLPGPPQLRTGLVQTIPAPPPEPTPPEDLTLAPTVVERPAASEAAEPDEMDDVLVYEAAAVEYNRLRNKMIQKQGGFLQDEAQADELGRVPLDEELGGPKRMSKFKAARLAKLQ</sequence>
<name>A0AAN6QHN3_9PEZI</name>
<dbReference type="EMBL" id="MU853350">
    <property type="protein sequence ID" value="KAK4110423.1"/>
    <property type="molecule type" value="Genomic_DNA"/>
</dbReference>
<feature type="compositionally biased region" description="Basic and acidic residues" evidence="1">
    <location>
        <begin position="279"/>
        <end position="289"/>
    </location>
</feature>
<feature type="region of interest" description="Disordered" evidence="1">
    <location>
        <begin position="200"/>
        <end position="347"/>
    </location>
</feature>
<reference evidence="3" key="2">
    <citation type="submission" date="2023-05" db="EMBL/GenBank/DDBJ databases">
        <authorList>
            <consortium name="Lawrence Berkeley National Laboratory"/>
            <person name="Steindorff A."/>
            <person name="Hensen N."/>
            <person name="Bonometti L."/>
            <person name="Westerberg I."/>
            <person name="Brannstrom I.O."/>
            <person name="Guillou S."/>
            <person name="Cros-Aarteil S."/>
            <person name="Calhoun S."/>
            <person name="Haridas S."/>
            <person name="Kuo A."/>
            <person name="Mondo S."/>
            <person name="Pangilinan J."/>
            <person name="Riley R."/>
            <person name="Labutti K."/>
            <person name="Andreopoulos B."/>
            <person name="Lipzen A."/>
            <person name="Chen C."/>
            <person name="Yanf M."/>
            <person name="Daum C."/>
            <person name="Ng V."/>
            <person name="Clum A."/>
            <person name="Ohm R."/>
            <person name="Martin F."/>
            <person name="Silar P."/>
            <person name="Natvig D."/>
            <person name="Lalanne C."/>
            <person name="Gautier V."/>
            <person name="Ament-Velasquez S.L."/>
            <person name="Kruys A."/>
            <person name="Hutchinson M.I."/>
            <person name="Powell A.J."/>
            <person name="Barry K."/>
            <person name="Miller A.N."/>
            <person name="Grigoriev I.V."/>
            <person name="Debuchy R."/>
            <person name="Gladieux P."/>
            <person name="Thoren M.H."/>
            <person name="Johannesson H."/>
        </authorList>
    </citation>
    <scope>NUCLEOTIDE SEQUENCE</scope>
    <source>
        <strain evidence="3">CBS 508.74</strain>
    </source>
</reference>
<dbReference type="GO" id="GO:0003714">
    <property type="term" value="F:transcription corepressor activity"/>
    <property type="evidence" value="ECO:0007669"/>
    <property type="project" value="TreeGrafter"/>
</dbReference>
<feature type="compositionally biased region" description="Basic and acidic residues" evidence="1">
    <location>
        <begin position="233"/>
        <end position="243"/>
    </location>
</feature>
<dbReference type="Pfam" id="PF13758">
    <property type="entry name" value="Prefoldin_3"/>
    <property type="match status" value="1"/>
</dbReference>
<dbReference type="GO" id="GO:0019212">
    <property type="term" value="F:phosphatase inhibitor activity"/>
    <property type="evidence" value="ECO:0007669"/>
    <property type="project" value="TreeGrafter"/>
</dbReference>
<feature type="compositionally biased region" description="Pro residues" evidence="1">
    <location>
        <begin position="499"/>
        <end position="508"/>
    </location>
</feature>
<feature type="region of interest" description="Disordered" evidence="1">
    <location>
        <begin position="388"/>
        <end position="409"/>
    </location>
</feature>
<accession>A0AAN6QHN3</accession>
<dbReference type="PANTHER" id="PTHR15111:SF0">
    <property type="entry name" value="UNCONVENTIONAL PREFOLDIN RPB5 INTERACTOR 1"/>
    <property type="match status" value="1"/>
</dbReference>
<reference evidence="3" key="1">
    <citation type="journal article" date="2023" name="Mol. Phylogenet. Evol.">
        <title>Genome-scale phylogeny and comparative genomics of the fungal order Sordariales.</title>
        <authorList>
            <person name="Hensen N."/>
            <person name="Bonometti L."/>
            <person name="Westerberg I."/>
            <person name="Brannstrom I.O."/>
            <person name="Guillou S."/>
            <person name="Cros-Aarteil S."/>
            <person name="Calhoun S."/>
            <person name="Haridas S."/>
            <person name="Kuo A."/>
            <person name="Mondo S."/>
            <person name="Pangilinan J."/>
            <person name="Riley R."/>
            <person name="LaButti K."/>
            <person name="Andreopoulos B."/>
            <person name="Lipzen A."/>
            <person name="Chen C."/>
            <person name="Yan M."/>
            <person name="Daum C."/>
            <person name="Ng V."/>
            <person name="Clum A."/>
            <person name="Steindorff A."/>
            <person name="Ohm R.A."/>
            <person name="Martin F."/>
            <person name="Silar P."/>
            <person name="Natvig D.O."/>
            <person name="Lalanne C."/>
            <person name="Gautier V."/>
            <person name="Ament-Velasquez S.L."/>
            <person name="Kruys A."/>
            <person name="Hutchinson M.I."/>
            <person name="Powell A.J."/>
            <person name="Barry K."/>
            <person name="Miller A.N."/>
            <person name="Grigoriev I.V."/>
            <person name="Debuchy R."/>
            <person name="Gladieux P."/>
            <person name="Hiltunen Thoren M."/>
            <person name="Johannesson H."/>
        </authorList>
    </citation>
    <scope>NUCLEOTIDE SEQUENCE</scope>
    <source>
        <strain evidence="3">CBS 508.74</strain>
    </source>
</reference>
<dbReference type="GO" id="GO:0003682">
    <property type="term" value="F:chromatin binding"/>
    <property type="evidence" value="ECO:0007669"/>
    <property type="project" value="TreeGrafter"/>
</dbReference>
<feature type="domain" description="DUF3835" evidence="2">
    <location>
        <begin position="513"/>
        <end position="592"/>
    </location>
</feature>
<dbReference type="PANTHER" id="PTHR15111">
    <property type="entry name" value="RNA POLYMERASE II SUBUNIT 5-MEDIATING PROTEIN NNX3"/>
    <property type="match status" value="1"/>
</dbReference>
<evidence type="ECO:0000259" key="2">
    <source>
        <dbReference type="Pfam" id="PF12927"/>
    </source>
</evidence>
<feature type="compositionally biased region" description="Acidic residues" evidence="1">
    <location>
        <begin position="304"/>
        <end position="336"/>
    </location>
</feature>
<dbReference type="AlphaFoldDB" id="A0AAN6QHN3"/>
<protein>
    <recommendedName>
        <fullName evidence="2">DUF3835 domain-containing protein</fullName>
    </recommendedName>
</protein>
<dbReference type="Proteomes" id="UP001302812">
    <property type="component" value="Unassembled WGS sequence"/>
</dbReference>
<gene>
    <name evidence="3" type="ORF">N656DRAFT_757224</name>
</gene>
<dbReference type="InterPro" id="IPR024325">
    <property type="entry name" value="DUF3835"/>
</dbReference>
<dbReference type="InterPro" id="IPR039553">
    <property type="entry name" value="Prefoldin-like"/>
</dbReference>
<proteinExistence type="predicted"/>
<dbReference type="GeneID" id="89937264"/>
<dbReference type="RefSeq" id="XP_064667993.1">
    <property type="nucleotide sequence ID" value="XM_064813139.1"/>
</dbReference>
<organism evidence="3 4">
    <name type="scientific">Canariomyces notabilis</name>
    <dbReference type="NCBI Taxonomy" id="2074819"/>
    <lineage>
        <taxon>Eukaryota</taxon>
        <taxon>Fungi</taxon>
        <taxon>Dikarya</taxon>
        <taxon>Ascomycota</taxon>
        <taxon>Pezizomycotina</taxon>
        <taxon>Sordariomycetes</taxon>
        <taxon>Sordariomycetidae</taxon>
        <taxon>Sordariales</taxon>
        <taxon>Chaetomiaceae</taxon>
        <taxon>Canariomyces</taxon>
    </lineage>
</organism>
<keyword evidence="4" id="KW-1185">Reference proteome</keyword>
<evidence type="ECO:0000256" key="1">
    <source>
        <dbReference type="SAM" id="MobiDB-lite"/>
    </source>
</evidence>